<proteinExistence type="predicted"/>
<dbReference type="Proteomes" id="UP000887579">
    <property type="component" value="Unplaced"/>
</dbReference>
<organism evidence="1 2">
    <name type="scientific">Panagrolaimus sp. ES5</name>
    <dbReference type="NCBI Taxonomy" id="591445"/>
    <lineage>
        <taxon>Eukaryota</taxon>
        <taxon>Metazoa</taxon>
        <taxon>Ecdysozoa</taxon>
        <taxon>Nematoda</taxon>
        <taxon>Chromadorea</taxon>
        <taxon>Rhabditida</taxon>
        <taxon>Tylenchina</taxon>
        <taxon>Panagrolaimomorpha</taxon>
        <taxon>Panagrolaimoidea</taxon>
        <taxon>Panagrolaimidae</taxon>
        <taxon>Panagrolaimus</taxon>
    </lineage>
</organism>
<evidence type="ECO:0000313" key="2">
    <source>
        <dbReference type="WBParaSite" id="ES5_v2.g13468.t1"/>
    </source>
</evidence>
<sequence length="390" mass="44080">MHLKLLILAIFLFKFSFSQLNETYSVVNVCNGINIKANFIRGVDQITVFKYSIDLKVEIGSQRGTTKISLGNEISSSTNTSVYFAIAAPQFWDDRDLNLVKCLLHFNTCTFEIIDGGGNLELPIMLDGEVGSPIILMDVMFDEGTIFQAPYGQLFEGNSKCFHQQNADTLMPDFIQDLNICCNSYKAIKIPSSNKETCLEFSSTTKVVIDQNSTAELSAKYVIEESTLQIKVTNFDAPEGTEFYLQPNENSVTCSFSNFNCTQPIFEKEDFEFDFEMFVQVPNKLRKTASVGKVSRRNGVFLKHDKPYTSKDPCWKAETKDCSVTTLQPAKSCKLEKNLDKSYEFLLKTSFARDGFVLFKAKENNGEFKEPNLNPKDPCITVEYPGKYKL</sequence>
<evidence type="ECO:0000313" key="1">
    <source>
        <dbReference type="Proteomes" id="UP000887579"/>
    </source>
</evidence>
<name>A0AC34F8Q2_9BILA</name>
<protein>
    <submittedName>
        <fullName evidence="2">Uncharacterized protein</fullName>
    </submittedName>
</protein>
<reference evidence="2" key="1">
    <citation type="submission" date="2022-11" db="UniProtKB">
        <authorList>
            <consortium name="WormBaseParasite"/>
        </authorList>
    </citation>
    <scope>IDENTIFICATION</scope>
</reference>
<accession>A0AC34F8Q2</accession>
<dbReference type="WBParaSite" id="ES5_v2.g13468.t1">
    <property type="protein sequence ID" value="ES5_v2.g13468.t1"/>
    <property type="gene ID" value="ES5_v2.g13468"/>
</dbReference>